<feature type="compositionally biased region" description="Polar residues" evidence="4">
    <location>
        <begin position="173"/>
        <end position="185"/>
    </location>
</feature>
<comment type="similarity">
    <text evidence="2">Belongs to the CWC22 family.</text>
</comment>
<dbReference type="STRING" id="1344418.A0A1D2VLZ5"/>
<comment type="subcellular location">
    <subcellularLocation>
        <location evidence="1">Nucleus</location>
        <location evidence="1">Nucleolus</location>
    </subcellularLocation>
</comment>
<gene>
    <name evidence="6" type="ORF">ASCRUDRAFT_32347</name>
</gene>
<feature type="domain" description="MI" evidence="5">
    <location>
        <begin position="649"/>
        <end position="783"/>
    </location>
</feature>
<dbReference type="GeneID" id="30963986"/>
<dbReference type="PANTHER" id="PTHR18034">
    <property type="entry name" value="CELL CYCLE CONTROL PROTEIN CWF22-RELATED"/>
    <property type="match status" value="1"/>
</dbReference>
<dbReference type="GO" id="GO:0032040">
    <property type="term" value="C:small-subunit processome"/>
    <property type="evidence" value="ECO:0007669"/>
    <property type="project" value="EnsemblFungi"/>
</dbReference>
<dbReference type="OrthoDB" id="361797at2759"/>
<evidence type="ECO:0000259" key="5">
    <source>
        <dbReference type="PROSITE" id="PS51366"/>
    </source>
</evidence>
<dbReference type="Proteomes" id="UP000095038">
    <property type="component" value="Unassembled WGS sequence"/>
</dbReference>
<sequence length="900" mass="104123">MFAKSSQKRRIALPGTILDQINDKQENGEYKGDKRFSSRNKKPKRKTDNLSRKEKRKRERTSKKQTRITTNQGNNKHKIIKSRKISSTNGSKKKVTFAENDNSEDDFNNSDDYRDLNDLNDLNFNDDFDSDQHEENQSMTAEETINALMALKAKKMKKNEEFNPKQIKKSKTETSLNGLSVSETMNALKALKDKKNNKDKKDKKQKEDKKDKKDKDKDKKEKRFLSDYDIEMMKQDEEDMKYYAKKLGLKKMKLSKTDEFDDIGGLLDDLDLDFGSISDELHEEEGEEDKGFSKELDENDLENEIAEEITKPKENPYVAPSTNKYIPPALRKRLEAAASDKSEEEIKLQRSIKGFMNKLSEPNILTIANDINLLYSQSPRALVNQIFSNIIIESILYQSVNLLDSFVTLHAAIILSIYRLQGVEFLANFIQQLVEKYQTFYKSKESKTKESSNLLALLVSCYSFQVINCKIIYDIIKQLINEFSESNVEFNTELLLRLIRNAGFQLRIDDPSALKEIILLINTKLNKNDTKLTPRTKFFIETIQNLKNNKLKDYNKNNETSSQSTLKLKKLIANGIKTNLNNDPLNVSLDDILNVDKKGKWWLVGSAWKGNDIQNSNIKINENAFQDDFLDNLEPNWVELAKQQRMNTDIRRAVFISIMSADDYMDAFTKLDKLRLKKNQLLQIPRILLHCSYIENTWNPYYGVLAGKLCSNHSLRKTFQFCLWDFIKELDGEDDSDDDDNSDSDDSDDDEKKLSKILNLGRLYGYLIGEGFLPLNILRVVNFLVSSSDTKIFMEILLITFLNQVGKKSKTKRGSNNNNNNNDNNNNNNEKSTSKFTDKILSERIEKTKEQAVLLRGLDFFLKNVVEKSEFISNKKEKIRIEWGSNKMSIMINEVLKNEV</sequence>
<evidence type="ECO:0000256" key="1">
    <source>
        <dbReference type="ARBA" id="ARBA00004604"/>
    </source>
</evidence>
<dbReference type="FunCoup" id="A0A1D2VLZ5">
    <property type="interactions" value="634"/>
</dbReference>
<proteinExistence type="inferred from homology"/>
<organism evidence="6 7">
    <name type="scientific">Ascoidea rubescens DSM 1968</name>
    <dbReference type="NCBI Taxonomy" id="1344418"/>
    <lineage>
        <taxon>Eukaryota</taxon>
        <taxon>Fungi</taxon>
        <taxon>Dikarya</taxon>
        <taxon>Ascomycota</taxon>
        <taxon>Saccharomycotina</taxon>
        <taxon>Saccharomycetes</taxon>
        <taxon>Ascoideaceae</taxon>
        <taxon>Ascoidea</taxon>
    </lineage>
</organism>
<dbReference type="InterPro" id="IPR003890">
    <property type="entry name" value="MIF4G-like_typ-3"/>
</dbReference>
<dbReference type="InterPro" id="IPR016024">
    <property type="entry name" value="ARM-type_fold"/>
</dbReference>
<dbReference type="EMBL" id="KV454477">
    <property type="protein sequence ID" value="ODV62587.1"/>
    <property type="molecule type" value="Genomic_DNA"/>
</dbReference>
<keyword evidence="7" id="KW-1185">Reference proteome</keyword>
<dbReference type="RefSeq" id="XP_020048894.1">
    <property type="nucleotide sequence ID" value="XM_020190350.1"/>
</dbReference>
<dbReference type="PANTHER" id="PTHR18034:SF4">
    <property type="entry name" value="NUCLEOLAR MIF4G DOMAIN-CONTAINING PROTEIN 1"/>
    <property type="match status" value="1"/>
</dbReference>
<evidence type="ECO:0000256" key="3">
    <source>
        <dbReference type="ARBA" id="ARBA00023242"/>
    </source>
</evidence>
<dbReference type="InParanoid" id="A0A1D2VLZ5"/>
<feature type="region of interest" description="Disordered" evidence="4">
    <location>
        <begin position="156"/>
        <end position="220"/>
    </location>
</feature>
<dbReference type="PROSITE" id="PS51366">
    <property type="entry name" value="MI"/>
    <property type="match status" value="1"/>
</dbReference>
<dbReference type="SUPFAM" id="SSF48371">
    <property type="entry name" value="ARM repeat"/>
    <property type="match status" value="1"/>
</dbReference>
<name>A0A1D2VLZ5_9ASCO</name>
<protein>
    <recommendedName>
        <fullName evidence="5">MI domain-containing protein</fullName>
    </recommendedName>
</protein>
<accession>A0A1D2VLZ5</accession>
<reference evidence="7" key="1">
    <citation type="submission" date="2016-05" db="EMBL/GenBank/DDBJ databases">
        <title>Comparative genomics of biotechnologically important yeasts.</title>
        <authorList>
            <consortium name="DOE Joint Genome Institute"/>
            <person name="Riley R."/>
            <person name="Haridas S."/>
            <person name="Wolfe K.H."/>
            <person name="Lopes M.R."/>
            <person name="Hittinger C.T."/>
            <person name="Goker M."/>
            <person name="Salamov A."/>
            <person name="Wisecaver J."/>
            <person name="Long T.M."/>
            <person name="Aerts A.L."/>
            <person name="Barry K."/>
            <person name="Choi C."/>
            <person name="Clum A."/>
            <person name="Coughlan A.Y."/>
            <person name="Deshpande S."/>
            <person name="Douglass A.P."/>
            <person name="Hanson S.J."/>
            <person name="Klenk H.-P."/>
            <person name="Labutti K."/>
            <person name="Lapidus A."/>
            <person name="Lindquist E."/>
            <person name="Lipzen A."/>
            <person name="Meier-Kolthoff J.P."/>
            <person name="Ohm R.A."/>
            <person name="Otillar R.P."/>
            <person name="Pangilinan J."/>
            <person name="Peng Y."/>
            <person name="Rokas A."/>
            <person name="Rosa C.A."/>
            <person name="Scheuner C."/>
            <person name="Sibirny A.A."/>
            <person name="Slot J.C."/>
            <person name="Stielow J.B."/>
            <person name="Sun H."/>
            <person name="Kurtzman C.P."/>
            <person name="Blackwell M."/>
            <person name="Grigoriev I.V."/>
            <person name="Jeffries T.W."/>
        </authorList>
    </citation>
    <scope>NUCLEOTIDE SEQUENCE [LARGE SCALE GENOMIC DNA]</scope>
    <source>
        <strain evidence="7">DSM 1968</strain>
    </source>
</reference>
<dbReference type="AlphaFoldDB" id="A0A1D2VLZ5"/>
<feature type="compositionally biased region" description="Basic residues" evidence="4">
    <location>
        <begin position="1"/>
        <end position="11"/>
    </location>
</feature>
<dbReference type="Gene3D" id="1.25.40.180">
    <property type="match status" value="1"/>
</dbReference>
<evidence type="ECO:0000256" key="2">
    <source>
        <dbReference type="ARBA" id="ARBA00006856"/>
    </source>
</evidence>
<dbReference type="GO" id="GO:0097078">
    <property type="term" value="C:FAL1-SGD1 complex"/>
    <property type="evidence" value="ECO:0007669"/>
    <property type="project" value="EnsemblFungi"/>
</dbReference>
<feature type="compositionally biased region" description="Low complexity" evidence="4">
    <location>
        <begin position="816"/>
        <end position="829"/>
    </location>
</feature>
<feature type="compositionally biased region" description="Basic and acidic residues" evidence="4">
    <location>
        <begin position="21"/>
        <end position="36"/>
    </location>
</feature>
<feature type="compositionally biased region" description="Basic and acidic residues" evidence="4">
    <location>
        <begin position="190"/>
        <end position="220"/>
    </location>
</feature>
<feature type="compositionally biased region" description="Basic residues" evidence="4">
    <location>
        <begin position="75"/>
        <end position="84"/>
    </location>
</feature>
<feature type="region of interest" description="Disordered" evidence="4">
    <location>
        <begin position="809"/>
        <end position="834"/>
    </location>
</feature>
<evidence type="ECO:0000313" key="7">
    <source>
        <dbReference type="Proteomes" id="UP000095038"/>
    </source>
</evidence>
<dbReference type="SMART" id="SM00543">
    <property type="entry name" value="MIF4G"/>
    <property type="match status" value="1"/>
</dbReference>
<evidence type="ECO:0000256" key="4">
    <source>
        <dbReference type="SAM" id="MobiDB-lite"/>
    </source>
</evidence>
<dbReference type="GO" id="GO:0000462">
    <property type="term" value="P:maturation of SSU-rRNA from tricistronic rRNA transcript (SSU-rRNA, 5.8S rRNA, LSU-rRNA)"/>
    <property type="evidence" value="ECO:0007669"/>
    <property type="project" value="EnsemblFungi"/>
</dbReference>
<dbReference type="Pfam" id="PF02847">
    <property type="entry name" value="MA3"/>
    <property type="match status" value="1"/>
</dbReference>
<dbReference type="InterPro" id="IPR050781">
    <property type="entry name" value="CWC22_splicing_factor"/>
</dbReference>
<dbReference type="SMART" id="SM00544">
    <property type="entry name" value="MA3"/>
    <property type="match status" value="1"/>
</dbReference>
<dbReference type="InterPro" id="IPR003891">
    <property type="entry name" value="Initiation_fac_eIF4g_MI"/>
</dbReference>
<feature type="region of interest" description="Disordered" evidence="4">
    <location>
        <begin position="1"/>
        <end position="142"/>
    </location>
</feature>
<dbReference type="GO" id="GO:0003723">
    <property type="term" value="F:RNA binding"/>
    <property type="evidence" value="ECO:0007669"/>
    <property type="project" value="InterPro"/>
</dbReference>
<dbReference type="Pfam" id="PF02854">
    <property type="entry name" value="MIF4G"/>
    <property type="match status" value="1"/>
</dbReference>
<dbReference type="GO" id="GO:0006972">
    <property type="term" value="P:hyperosmotic response"/>
    <property type="evidence" value="ECO:0007669"/>
    <property type="project" value="EnsemblFungi"/>
</dbReference>
<evidence type="ECO:0000313" key="6">
    <source>
        <dbReference type="EMBL" id="ODV62587.1"/>
    </source>
</evidence>
<keyword evidence="3" id="KW-0539">Nucleus</keyword>
<feature type="compositionally biased region" description="Basic residues" evidence="4">
    <location>
        <begin position="53"/>
        <end position="66"/>
    </location>
</feature>